<dbReference type="InterPro" id="IPR003593">
    <property type="entry name" value="AAA+_ATPase"/>
</dbReference>
<feature type="region of interest" description="Disordered" evidence="11">
    <location>
        <begin position="16"/>
        <end position="60"/>
    </location>
</feature>
<feature type="transmembrane region" description="Helical" evidence="12">
    <location>
        <begin position="82"/>
        <end position="104"/>
    </location>
</feature>
<comment type="caution">
    <text evidence="15">The sequence shown here is derived from an EMBL/GenBank/DDBJ whole genome shotgun (WGS) entry which is preliminary data.</text>
</comment>
<keyword evidence="4 12" id="KW-0812">Transmembrane</keyword>
<dbReference type="OrthoDB" id="6500128at2759"/>
<dbReference type="InterPro" id="IPR039421">
    <property type="entry name" value="Type_1_exporter"/>
</dbReference>
<dbReference type="GO" id="GO:0016887">
    <property type="term" value="F:ATP hydrolysis activity"/>
    <property type="evidence" value="ECO:0007669"/>
    <property type="project" value="InterPro"/>
</dbReference>
<organism evidence="15 16">
    <name type="scientific">Chrysochromulina tobinii</name>
    <dbReference type="NCBI Taxonomy" id="1460289"/>
    <lineage>
        <taxon>Eukaryota</taxon>
        <taxon>Haptista</taxon>
        <taxon>Haptophyta</taxon>
        <taxon>Prymnesiophyceae</taxon>
        <taxon>Prymnesiales</taxon>
        <taxon>Chrysochromulinaceae</taxon>
        <taxon>Chrysochromulina</taxon>
    </lineage>
</organism>
<evidence type="ECO:0000256" key="10">
    <source>
        <dbReference type="ARBA" id="ARBA00023180"/>
    </source>
</evidence>
<proteinExistence type="inferred from homology"/>
<dbReference type="PROSITE" id="PS50893">
    <property type="entry name" value="ABC_TRANSPORTER_2"/>
    <property type="match status" value="1"/>
</dbReference>
<keyword evidence="8 12" id="KW-1133">Transmembrane helix</keyword>
<protein>
    <submittedName>
        <fullName evidence="15">ABC transporter</fullName>
    </submittedName>
</protein>
<gene>
    <name evidence="15" type="ORF">Ctob_005267</name>
</gene>
<keyword evidence="9 12" id="KW-0472">Membrane</keyword>
<dbReference type="PANTHER" id="PTHR43394">
    <property type="entry name" value="ATP-DEPENDENT PERMEASE MDL1, MITOCHONDRIAL"/>
    <property type="match status" value="1"/>
</dbReference>
<dbReference type="GO" id="GO:0015421">
    <property type="term" value="F:ABC-type oligopeptide transporter activity"/>
    <property type="evidence" value="ECO:0007669"/>
    <property type="project" value="TreeGrafter"/>
</dbReference>
<evidence type="ECO:0000256" key="6">
    <source>
        <dbReference type="ARBA" id="ARBA00022741"/>
    </source>
</evidence>
<feature type="transmembrane region" description="Helical" evidence="12">
    <location>
        <begin position="124"/>
        <end position="147"/>
    </location>
</feature>
<evidence type="ECO:0000259" key="13">
    <source>
        <dbReference type="PROSITE" id="PS50893"/>
    </source>
</evidence>
<evidence type="ECO:0000256" key="2">
    <source>
        <dbReference type="ARBA" id="ARBA00007577"/>
    </source>
</evidence>
<dbReference type="PROSITE" id="PS00211">
    <property type="entry name" value="ABC_TRANSPORTER_1"/>
    <property type="match status" value="1"/>
</dbReference>
<dbReference type="GO" id="GO:0005743">
    <property type="term" value="C:mitochondrial inner membrane"/>
    <property type="evidence" value="ECO:0007669"/>
    <property type="project" value="TreeGrafter"/>
</dbReference>
<dbReference type="CDD" id="cd18572">
    <property type="entry name" value="ABC_6TM_TAP"/>
    <property type="match status" value="1"/>
</dbReference>
<reference evidence="16" key="1">
    <citation type="journal article" date="2015" name="PLoS Genet.">
        <title>Genome Sequence and Transcriptome Analyses of Chrysochromulina tobin: Metabolic Tools for Enhanced Algal Fitness in the Prominent Order Prymnesiales (Haptophyceae).</title>
        <authorList>
            <person name="Hovde B.T."/>
            <person name="Deodato C.R."/>
            <person name="Hunsperger H.M."/>
            <person name="Ryken S.A."/>
            <person name="Yost W."/>
            <person name="Jha R.K."/>
            <person name="Patterson J."/>
            <person name="Monnat R.J. Jr."/>
            <person name="Barlow S.B."/>
            <person name="Starkenburg S.R."/>
            <person name="Cattolico R.A."/>
        </authorList>
    </citation>
    <scope>NUCLEOTIDE SEQUENCE</scope>
    <source>
        <strain evidence="16">CCMP291</strain>
    </source>
</reference>
<feature type="transmembrane region" description="Helical" evidence="12">
    <location>
        <begin position="196"/>
        <end position="216"/>
    </location>
</feature>
<feature type="compositionally biased region" description="Polar residues" evidence="11">
    <location>
        <begin position="20"/>
        <end position="31"/>
    </location>
</feature>
<dbReference type="AlphaFoldDB" id="A0A0M0JQK4"/>
<dbReference type="Pfam" id="PF00664">
    <property type="entry name" value="ABC_membrane"/>
    <property type="match status" value="1"/>
</dbReference>
<dbReference type="InterPro" id="IPR027417">
    <property type="entry name" value="P-loop_NTPase"/>
</dbReference>
<dbReference type="FunFam" id="3.40.50.300:FF:000240">
    <property type="entry name" value="ABC transporter B family member 20"/>
    <property type="match status" value="1"/>
</dbReference>
<dbReference type="FunFam" id="1.20.1560.10:FF:000215">
    <property type="entry name" value="ABC transporter B family member 4"/>
    <property type="match status" value="1"/>
</dbReference>
<name>A0A0M0JQK4_9EUKA</name>
<dbReference type="Gene3D" id="3.40.50.300">
    <property type="entry name" value="P-loop containing nucleotide triphosphate hydrolases"/>
    <property type="match status" value="1"/>
</dbReference>
<evidence type="ECO:0000256" key="8">
    <source>
        <dbReference type="ARBA" id="ARBA00022989"/>
    </source>
</evidence>
<evidence type="ECO:0000256" key="4">
    <source>
        <dbReference type="ARBA" id="ARBA00022692"/>
    </source>
</evidence>
<feature type="compositionally biased region" description="Basic and acidic residues" evidence="11">
    <location>
        <begin position="43"/>
        <end position="60"/>
    </location>
</feature>
<keyword evidence="5" id="KW-0677">Repeat</keyword>
<dbReference type="GO" id="GO:0005524">
    <property type="term" value="F:ATP binding"/>
    <property type="evidence" value="ECO:0007669"/>
    <property type="project" value="UniProtKB-KW"/>
</dbReference>
<dbReference type="InterPro" id="IPR017871">
    <property type="entry name" value="ABC_transporter-like_CS"/>
</dbReference>
<dbReference type="SMART" id="SM00382">
    <property type="entry name" value="AAA"/>
    <property type="match status" value="1"/>
</dbReference>
<dbReference type="Gene3D" id="1.20.1560.10">
    <property type="entry name" value="ABC transporter type 1, transmembrane domain"/>
    <property type="match status" value="1"/>
</dbReference>
<dbReference type="SUPFAM" id="SSF52540">
    <property type="entry name" value="P-loop containing nucleoside triphosphate hydrolases"/>
    <property type="match status" value="1"/>
</dbReference>
<feature type="transmembrane region" description="Helical" evidence="12">
    <location>
        <begin position="222"/>
        <end position="240"/>
    </location>
</feature>
<keyword evidence="6" id="KW-0547">Nucleotide-binding</keyword>
<evidence type="ECO:0000256" key="9">
    <source>
        <dbReference type="ARBA" id="ARBA00023136"/>
    </source>
</evidence>
<comment type="subcellular location">
    <subcellularLocation>
        <location evidence="1">Membrane</location>
        <topology evidence="1">Multi-pass membrane protein</topology>
    </subcellularLocation>
</comment>
<dbReference type="EMBL" id="JWZX01002499">
    <property type="protein sequence ID" value="KOO28881.1"/>
    <property type="molecule type" value="Genomic_DNA"/>
</dbReference>
<evidence type="ECO:0000256" key="5">
    <source>
        <dbReference type="ARBA" id="ARBA00022737"/>
    </source>
</evidence>
<sequence>MGGSSLGAPLLPGSAMINVAQDSPPQSTASVQGARLVPGNNDGGEHVSEPKETVGEEAEARRARRGYGTLQLLRIAQPHRSWLYWGCAVLLVRLPLSLSIPHWVAETIGCVARDDLDGAYRNVAYLLVCGTGDAILDFWCVYLFGAAQQRIIRGLRLDLYAAILRQDIAFFDATKSGEITSRLTADCAEMANDLTWVFRFTIEALVRIGGILAYMFYRSWRLGLLALAIVPVTSLINRSYATFMHRNQEKVQSALAEANSVATEAIGAIRTVAAFATEPSEHERYRRRVDVYFRLIMRQFVVQGLYYAMCNTFLINTVVQGALLAYGSYLHREHLLDAHVLLAFMLYQGQLQEYFQNLFNSFTSLLKSSGAAAKVIDYIERRPRYAHGGTVVIPGMESASSAAAAKRYESSTREVQTNRLWDASIDGHGGGSGGCAVTLRNVFFAYPTRPETEVLCNFSLEVPCGQRIALVGASGNGKSTVFSLLVHFYEARSGTVALDGVDVKEMRHELLHQRVALVSQEPVLMSGTVEENILYGLGAFAHAADGDDAAAVEARRSTLRARMIAAATAANAHSFIMHELGDGYQTPVGERGVQLSGGQKQRIAIARCLMLDPQLLLLDEATSALDTESEAAVQLALETAMVGRTTLIIAHRLSTVRHADQIVMMHAGAVVEQGTHVELMAKQLPADGRPSYRHLVGEQVESGSR</sequence>
<dbReference type="SUPFAM" id="SSF90123">
    <property type="entry name" value="ABC transporter transmembrane region"/>
    <property type="match status" value="1"/>
</dbReference>
<dbReference type="PANTHER" id="PTHR43394:SF1">
    <property type="entry name" value="ATP-BINDING CASSETTE SUB-FAMILY B MEMBER 10, MITOCHONDRIAL"/>
    <property type="match status" value="1"/>
</dbReference>
<dbReference type="InterPro" id="IPR011527">
    <property type="entry name" value="ABC1_TM_dom"/>
</dbReference>
<evidence type="ECO:0000256" key="11">
    <source>
        <dbReference type="SAM" id="MobiDB-lite"/>
    </source>
</evidence>
<evidence type="ECO:0000256" key="7">
    <source>
        <dbReference type="ARBA" id="ARBA00022840"/>
    </source>
</evidence>
<dbReference type="Pfam" id="PF00005">
    <property type="entry name" value="ABC_tran"/>
    <property type="match status" value="1"/>
</dbReference>
<keyword evidence="3" id="KW-0813">Transport</keyword>
<keyword evidence="10" id="KW-0325">Glycoprotein</keyword>
<evidence type="ECO:0000259" key="14">
    <source>
        <dbReference type="PROSITE" id="PS50929"/>
    </source>
</evidence>
<comment type="similarity">
    <text evidence="2">Belongs to the ABC transporter superfamily. ABCB family. Multidrug resistance exporter (TC 3.A.1.201) subfamily.</text>
</comment>
<dbReference type="PROSITE" id="PS50929">
    <property type="entry name" value="ABC_TM1F"/>
    <property type="match status" value="1"/>
</dbReference>
<dbReference type="InterPro" id="IPR036640">
    <property type="entry name" value="ABC1_TM_sf"/>
</dbReference>
<dbReference type="Proteomes" id="UP000037460">
    <property type="component" value="Unassembled WGS sequence"/>
</dbReference>
<dbReference type="InterPro" id="IPR003439">
    <property type="entry name" value="ABC_transporter-like_ATP-bd"/>
</dbReference>
<evidence type="ECO:0000313" key="15">
    <source>
        <dbReference type="EMBL" id="KOO28881.1"/>
    </source>
</evidence>
<evidence type="ECO:0000313" key="16">
    <source>
        <dbReference type="Proteomes" id="UP000037460"/>
    </source>
</evidence>
<evidence type="ECO:0000256" key="1">
    <source>
        <dbReference type="ARBA" id="ARBA00004141"/>
    </source>
</evidence>
<dbReference type="GO" id="GO:0090374">
    <property type="term" value="P:oligopeptide export from mitochondrion"/>
    <property type="evidence" value="ECO:0007669"/>
    <property type="project" value="TreeGrafter"/>
</dbReference>
<evidence type="ECO:0000256" key="12">
    <source>
        <dbReference type="SAM" id="Phobius"/>
    </source>
</evidence>
<keyword evidence="16" id="KW-1185">Reference proteome</keyword>
<feature type="domain" description="ABC transmembrane type-1" evidence="14">
    <location>
        <begin position="96"/>
        <end position="367"/>
    </location>
</feature>
<keyword evidence="7" id="KW-0067">ATP-binding</keyword>
<evidence type="ECO:0000256" key="3">
    <source>
        <dbReference type="ARBA" id="ARBA00022448"/>
    </source>
</evidence>
<feature type="domain" description="ABC transporter" evidence="13">
    <location>
        <begin position="437"/>
        <end position="692"/>
    </location>
</feature>
<accession>A0A0M0JQK4</accession>